<feature type="domain" description="PilZ" evidence="1">
    <location>
        <begin position="4"/>
        <end position="105"/>
    </location>
</feature>
<accession>A0ABT5JU78</accession>
<evidence type="ECO:0000313" key="2">
    <source>
        <dbReference type="EMBL" id="MDC8756279.1"/>
    </source>
</evidence>
<reference evidence="2 3" key="1">
    <citation type="submission" date="2022-10" db="EMBL/GenBank/DDBJ databases">
        <title>Janthinobacterium sp. hw3 Genome sequencing.</title>
        <authorList>
            <person name="Park S."/>
        </authorList>
    </citation>
    <scope>NUCLEOTIDE SEQUENCE [LARGE SCALE GENOMIC DNA]</scope>
    <source>
        <strain evidence="3">hw3</strain>
    </source>
</reference>
<keyword evidence="3" id="KW-1185">Reference proteome</keyword>
<dbReference type="SUPFAM" id="SSF141371">
    <property type="entry name" value="PilZ domain-like"/>
    <property type="match status" value="1"/>
</dbReference>
<protein>
    <submittedName>
        <fullName evidence="2">PilZ domain-containing protein</fullName>
    </submittedName>
</protein>
<comment type="caution">
    <text evidence="2">The sequence shown here is derived from an EMBL/GenBank/DDBJ whole genome shotgun (WGS) entry which is preliminary data.</text>
</comment>
<dbReference type="Proteomes" id="UP001221208">
    <property type="component" value="Unassembled WGS sequence"/>
</dbReference>
<dbReference type="Gene3D" id="2.40.10.220">
    <property type="entry name" value="predicted glycosyltransferase like domains"/>
    <property type="match status" value="1"/>
</dbReference>
<dbReference type="Pfam" id="PF07238">
    <property type="entry name" value="PilZ"/>
    <property type="match status" value="1"/>
</dbReference>
<proteinExistence type="predicted"/>
<gene>
    <name evidence="2" type="ORF">OIK44_01590</name>
</gene>
<dbReference type="InterPro" id="IPR009875">
    <property type="entry name" value="PilZ_domain"/>
</dbReference>
<sequence>MSVEQRQPPRKILRTRAMLVMDGAAAVAAHTLDIGASGVAAVVDEALAVGHKGRIVFEMLVDGKLQLVDGQVAANYCILSHDGFKVGLQFVNLDSAMANAISRYLH</sequence>
<evidence type="ECO:0000313" key="3">
    <source>
        <dbReference type="Proteomes" id="UP001221208"/>
    </source>
</evidence>
<dbReference type="RefSeq" id="WP_273668903.1">
    <property type="nucleotide sequence ID" value="NZ_JAQQXR010000001.1"/>
</dbReference>
<name>A0ABT5JU78_9BURK</name>
<dbReference type="EMBL" id="JAQQXR010000001">
    <property type="protein sequence ID" value="MDC8756279.1"/>
    <property type="molecule type" value="Genomic_DNA"/>
</dbReference>
<evidence type="ECO:0000259" key="1">
    <source>
        <dbReference type="Pfam" id="PF07238"/>
    </source>
</evidence>
<organism evidence="2 3">
    <name type="scientific">Janthinobacterium fluminis</name>
    <dbReference type="NCBI Taxonomy" id="2987524"/>
    <lineage>
        <taxon>Bacteria</taxon>
        <taxon>Pseudomonadati</taxon>
        <taxon>Pseudomonadota</taxon>
        <taxon>Betaproteobacteria</taxon>
        <taxon>Burkholderiales</taxon>
        <taxon>Oxalobacteraceae</taxon>
        <taxon>Janthinobacterium</taxon>
    </lineage>
</organism>